<feature type="region of interest" description="Disordered" evidence="6">
    <location>
        <begin position="336"/>
        <end position="363"/>
    </location>
</feature>
<dbReference type="GO" id="GO:0045944">
    <property type="term" value="P:positive regulation of transcription by RNA polymerase II"/>
    <property type="evidence" value="ECO:0007669"/>
    <property type="project" value="TreeGrafter"/>
</dbReference>
<dbReference type="STRING" id="236234.A0A1J9QM46"/>
<dbReference type="RefSeq" id="XP_020126242.1">
    <property type="nucleotide sequence ID" value="XM_020278423.1"/>
</dbReference>
<feature type="domain" description="C2H2-type" evidence="7">
    <location>
        <begin position="25"/>
        <end position="53"/>
    </location>
</feature>
<dbReference type="AlphaFoldDB" id="A0A1J9QM46"/>
<keyword evidence="1" id="KW-0479">Metal-binding</keyword>
<evidence type="ECO:0000256" key="5">
    <source>
        <dbReference type="PROSITE-ProRule" id="PRU00042"/>
    </source>
</evidence>
<comment type="caution">
    <text evidence="8">The sequence shown here is derived from an EMBL/GenBank/DDBJ whole genome shotgun (WGS) entry which is preliminary data.</text>
</comment>
<dbReference type="PROSITE" id="PS50157">
    <property type="entry name" value="ZINC_FINGER_C2H2_2"/>
    <property type="match status" value="1"/>
</dbReference>
<evidence type="ECO:0000256" key="4">
    <source>
        <dbReference type="ARBA" id="ARBA00022833"/>
    </source>
</evidence>
<dbReference type="GeneID" id="31018684"/>
<dbReference type="PROSITE" id="PS00028">
    <property type="entry name" value="ZINC_FINGER_C2H2_1"/>
    <property type="match status" value="2"/>
</dbReference>
<proteinExistence type="predicted"/>
<evidence type="ECO:0000256" key="3">
    <source>
        <dbReference type="ARBA" id="ARBA00022771"/>
    </source>
</evidence>
<dbReference type="GO" id="GO:0005634">
    <property type="term" value="C:nucleus"/>
    <property type="evidence" value="ECO:0007669"/>
    <property type="project" value="TreeGrafter"/>
</dbReference>
<evidence type="ECO:0000256" key="2">
    <source>
        <dbReference type="ARBA" id="ARBA00022737"/>
    </source>
</evidence>
<protein>
    <recommendedName>
        <fullName evidence="7">C2H2-type domain-containing protein</fullName>
    </recommendedName>
</protein>
<dbReference type="InterPro" id="IPR050688">
    <property type="entry name" value="Zinc_finger/UBP_domain"/>
</dbReference>
<dbReference type="PANTHER" id="PTHR24403:SF67">
    <property type="entry name" value="FI01116P-RELATED"/>
    <property type="match status" value="1"/>
</dbReference>
<dbReference type="InterPro" id="IPR013087">
    <property type="entry name" value="Znf_C2H2_type"/>
</dbReference>
<keyword evidence="3 5" id="KW-0863">Zinc-finger</keyword>
<keyword evidence="9" id="KW-1185">Reference proteome</keyword>
<reference evidence="8 9" key="1">
    <citation type="submission" date="2016-10" db="EMBL/GenBank/DDBJ databases">
        <title>Proteomics and genomics reveal pathogen-plant mechanisms compatible with a hemibiotrophic lifestyle of Diplodia corticola.</title>
        <authorList>
            <person name="Fernandes I."/>
            <person name="De Jonge R."/>
            <person name="Van De Peer Y."/>
            <person name="Devreese B."/>
            <person name="Alves A."/>
            <person name="Esteves A.C."/>
        </authorList>
    </citation>
    <scope>NUCLEOTIDE SEQUENCE [LARGE SCALE GENOMIC DNA]</scope>
    <source>
        <strain evidence="8 9">CBS 112549</strain>
    </source>
</reference>
<dbReference type="OrthoDB" id="4485682at2759"/>
<dbReference type="SMART" id="SM00355">
    <property type="entry name" value="ZnF_C2H2"/>
    <property type="match status" value="4"/>
</dbReference>
<feature type="compositionally biased region" description="Basic and acidic residues" evidence="6">
    <location>
        <begin position="350"/>
        <end position="360"/>
    </location>
</feature>
<dbReference type="PANTHER" id="PTHR24403">
    <property type="entry name" value="ZINC FINGER PROTEIN"/>
    <property type="match status" value="1"/>
</dbReference>
<dbReference type="Proteomes" id="UP000183809">
    <property type="component" value="Unassembled WGS sequence"/>
</dbReference>
<evidence type="ECO:0000256" key="6">
    <source>
        <dbReference type="SAM" id="MobiDB-lite"/>
    </source>
</evidence>
<feature type="compositionally biased region" description="Pro residues" evidence="6">
    <location>
        <begin position="9"/>
        <end position="20"/>
    </location>
</feature>
<dbReference type="Pfam" id="PF00096">
    <property type="entry name" value="zf-C2H2"/>
    <property type="match status" value="1"/>
</dbReference>
<feature type="region of interest" description="Disordered" evidence="6">
    <location>
        <begin position="1"/>
        <end position="28"/>
    </location>
</feature>
<gene>
    <name evidence="8" type="ORF">BKCO1_680006</name>
</gene>
<evidence type="ECO:0000259" key="7">
    <source>
        <dbReference type="PROSITE" id="PS50157"/>
    </source>
</evidence>
<sequence length="377" mass="43406">MHPTLWPLAAPPPLQPPRNPPNADTNCPHCHLTFQTPSDLGHHIRVKHPRDSQPASHAGTAHCPHCQDVSFSTAGKLAQHIREKHALEPQIRYPCDYCPQSGFVTLPALVRHMRLHHPGQRRYDFGVEHACDLCPTTFATLIRFARHVTKEHPPPPDPVDNTPLDRYFYHHRAVHDFQYNRRSLPSWEWNRLRKYMRWDEGTPDLAVERARYGKAFRQEMALWFGGGGGVAEVHAMHRFHRAVGWESTPYSVRSMRRRVGRDAGCWVNLVDLLHWVRHEATGDADDRSPHVDVYEDMDELADYSKRFAKTLPALYWNDGEKEGDWNDVERALLSNTPRSFVAAPEDGDGAEGRRREERGSRGKHNYAFRNVKLELSS</sequence>
<feature type="region of interest" description="Disordered" evidence="6">
    <location>
        <begin position="42"/>
        <end position="61"/>
    </location>
</feature>
<dbReference type="EMBL" id="MNUE01000068">
    <property type="protein sequence ID" value="OJD29982.1"/>
    <property type="molecule type" value="Genomic_DNA"/>
</dbReference>
<keyword evidence="4" id="KW-0862">Zinc</keyword>
<evidence type="ECO:0000313" key="9">
    <source>
        <dbReference type="Proteomes" id="UP000183809"/>
    </source>
</evidence>
<keyword evidence="2" id="KW-0677">Repeat</keyword>
<dbReference type="Gene3D" id="3.30.160.60">
    <property type="entry name" value="Classic Zinc Finger"/>
    <property type="match status" value="2"/>
</dbReference>
<evidence type="ECO:0000313" key="8">
    <source>
        <dbReference type="EMBL" id="OJD29982.1"/>
    </source>
</evidence>
<dbReference type="GO" id="GO:0008270">
    <property type="term" value="F:zinc ion binding"/>
    <property type="evidence" value="ECO:0007669"/>
    <property type="project" value="UniProtKB-KW"/>
</dbReference>
<evidence type="ECO:0000256" key="1">
    <source>
        <dbReference type="ARBA" id="ARBA00022723"/>
    </source>
</evidence>
<organism evidence="8 9">
    <name type="scientific">Diplodia corticola</name>
    <dbReference type="NCBI Taxonomy" id="236234"/>
    <lineage>
        <taxon>Eukaryota</taxon>
        <taxon>Fungi</taxon>
        <taxon>Dikarya</taxon>
        <taxon>Ascomycota</taxon>
        <taxon>Pezizomycotina</taxon>
        <taxon>Dothideomycetes</taxon>
        <taxon>Dothideomycetes incertae sedis</taxon>
        <taxon>Botryosphaeriales</taxon>
        <taxon>Botryosphaeriaceae</taxon>
        <taxon>Diplodia</taxon>
    </lineage>
</organism>
<name>A0A1J9QM46_9PEZI</name>
<accession>A0A1J9QM46</accession>